<evidence type="ECO:0000313" key="2">
    <source>
        <dbReference type="EMBL" id="ODS04895.1"/>
    </source>
</evidence>
<evidence type="ECO:0000256" key="1">
    <source>
        <dbReference type="SAM" id="Phobius"/>
    </source>
</evidence>
<dbReference type="Proteomes" id="UP000095131">
    <property type="component" value="Unassembled WGS sequence"/>
</dbReference>
<proteinExistence type="predicted"/>
<feature type="transmembrane region" description="Helical" evidence="1">
    <location>
        <begin position="75"/>
        <end position="94"/>
    </location>
</feature>
<feature type="transmembrane region" description="Helical" evidence="1">
    <location>
        <begin position="38"/>
        <end position="63"/>
    </location>
</feature>
<dbReference type="Gene3D" id="1.10.1760.20">
    <property type="match status" value="1"/>
</dbReference>
<name>A0A1E3WGE9_9VIBR</name>
<evidence type="ECO:0008006" key="4">
    <source>
        <dbReference type="Google" id="ProtNLM"/>
    </source>
</evidence>
<keyword evidence="1" id="KW-0472">Membrane</keyword>
<organism evidence="2 3">
    <name type="scientific">Vibrio scophthalmi</name>
    <dbReference type="NCBI Taxonomy" id="45658"/>
    <lineage>
        <taxon>Bacteria</taxon>
        <taxon>Pseudomonadati</taxon>
        <taxon>Pseudomonadota</taxon>
        <taxon>Gammaproteobacteria</taxon>
        <taxon>Vibrionales</taxon>
        <taxon>Vibrionaceae</taxon>
        <taxon>Vibrio</taxon>
    </lineage>
</organism>
<protein>
    <recommendedName>
        <fullName evidence="4">ECF transporter S component</fullName>
    </recommendedName>
</protein>
<gene>
    <name evidence="2" type="ORF">VSF3289_04034</name>
</gene>
<dbReference type="PATRIC" id="fig|45658.8.peg.4010"/>
<comment type="caution">
    <text evidence="2">The sequence shown here is derived from an EMBL/GenBank/DDBJ whole genome shotgun (WGS) entry which is preliminary data.</text>
</comment>
<keyword evidence="1" id="KW-1133">Transmembrane helix</keyword>
<feature type="transmembrane region" description="Helical" evidence="1">
    <location>
        <begin position="106"/>
        <end position="131"/>
    </location>
</feature>
<dbReference type="AlphaFoldDB" id="A0A1E3WGE9"/>
<evidence type="ECO:0000313" key="3">
    <source>
        <dbReference type="Proteomes" id="UP000095131"/>
    </source>
</evidence>
<reference evidence="2 3" key="1">
    <citation type="submission" date="2016-08" db="EMBL/GenBank/DDBJ databases">
        <title>Genome sequencing of Vibrio scophthalmi strain FP3289, an isolated from Paralichthys olivaceus.</title>
        <authorList>
            <person name="Han H.-J."/>
        </authorList>
    </citation>
    <scope>NUCLEOTIDE SEQUENCE [LARGE SCALE GENOMIC DNA]</scope>
    <source>
        <strain evidence="2 3">FP3289</strain>
    </source>
</reference>
<dbReference type="EMBL" id="MDCJ01000007">
    <property type="protein sequence ID" value="ODS04895.1"/>
    <property type="molecule type" value="Genomic_DNA"/>
</dbReference>
<accession>A0A1E3WGE9</accession>
<feature type="transmembrane region" description="Helical" evidence="1">
    <location>
        <begin position="12"/>
        <end position="31"/>
    </location>
</feature>
<sequence>MIKMLKEQLNTSALVLIPIAVGINLVGNFAASTLKLPVFLDLIGTTIAGVLGGWLVAVAVAIFSAVFQGMFVNPIYFPFMVVGIVNALIIGFCAKKGWFDDIPHSLIPWALLVIASTITASFVSIIVFGGITGATGASVLTATFMAATDSIIKSVLSSTLIIESIDKLIAVLVAVVVIKKLPNSLRNLNTRVVDDF</sequence>
<keyword evidence="1" id="KW-0812">Transmembrane</keyword>